<keyword evidence="4 9" id="KW-0679">Respiratory chain</keyword>
<comment type="subcellular location">
    <subcellularLocation>
        <location evidence="1">Mitochondrion inner membrane</location>
        <topology evidence="1">Peripheral membrane protein</topology>
        <orientation evidence="1">Matrix side</orientation>
    </subcellularLocation>
</comment>
<evidence type="ECO:0000256" key="3">
    <source>
        <dbReference type="ARBA" id="ARBA00022448"/>
    </source>
</evidence>
<keyword evidence="5 9" id="KW-0999">Mitochondrion inner membrane</keyword>
<dbReference type="STRING" id="796925.A0A137PF86"/>
<keyword evidence="11" id="KW-1185">Reference proteome</keyword>
<dbReference type="Proteomes" id="UP000070444">
    <property type="component" value="Unassembled WGS sequence"/>
</dbReference>
<keyword evidence="3 9" id="KW-0813">Transport</keyword>
<gene>
    <name evidence="10" type="ORF">CONCODRAFT_55233</name>
</gene>
<comment type="similarity">
    <text evidence="2 9">Belongs to the UQCRB/QCR7 family.</text>
</comment>
<dbReference type="OMA" id="PLAQWYT"/>
<dbReference type="OrthoDB" id="425749at2759"/>
<dbReference type="Pfam" id="PF02271">
    <property type="entry name" value="UCR_14kD"/>
    <property type="match status" value="1"/>
</dbReference>
<evidence type="ECO:0000313" key="10">
    <source>
        <dbReference type="EMBL" id="KXN73657.1"/>
    </source>
</evidence>
<dbReference type="EMBL" id="KQ964433">
    <property type="protein sequence ID" value="KXN73657.1"/>
    <property type="molecule type" value="Genomic_DNA"/>
</dbReference>
<dbReference type="Gene3D" id="1.10.1090.10">
    <property type="entry name" value="Cytochrome b-c1 complex subunit 7"/>
    <property type="match status" value="1"/>
</dbReference>
<dbReference type="FunFam" id="1.10.1090.10:FF:000001">
    <property type="entry name" value="Cytochrome b-c1 complex subunit 7"/>
    <property type="match status" value="1"/>
</dbReference>
<dbReference type="PANTHER" id="PTHR12022:SF0">
    <property type="entry name" value="CYTOCHROME B-C1 COMPLEX SUBUNIT 7"/>
    <property type="match status" value="1"/>
</dbReference>
<dbReference type="PANTHER" id="PTHR12022">
    <property type="entry name" value="UBIQUINOL-CYTOCHROME C REDUCTASE COMPLEX 14 KD PROTEIN"/>
    <property type="match status" value="1"/>
</dbReference>
<evidence type="ECO:0000256" key="6">
    <source>
        <dbReference type="ARBA" id="ARBA00022982"/>
    </source>
</evidence>
<dbReference type="InterPro" id="IPR036544">
    <property type="entry name" value="QCR7_sf"/>
</dbReference>
<evidence type="ECO:0000256" key="7">
    <source>
        <dbReference type="ARBA" id="ARBA00023128"/>
    </source>
</evidence>
<reference evidence="10 11" key="1">
    <citation type="journal article" date="2015" name="Genome Biol. Evol.">
        <title>Phylogenomic analyses indicate that early fungi evolved digesting cell walls of algal ancestors of land plants.</title>
        <authorList>
            <person name="Chang Y."/>
            <person name="Wang S."/>
            <person name="Sekimoto S."/>
            <person name="Aerts A.L."/>
            <person name="Choi C."/>
            <person name="Clum A."/>
            <person name="LaButti K.M."/>
            <person name="Lindquist E.A."/>
            <person name="Yee Ngan C."/>
            <person name="Ohm R.A."/>
            <person name="Salamov A.A."/>
            <person name="Grigoriev I.V."/>
            <person name="Spatafora J.W."/>
            <person name="Berbee M.L."/>
        </authorList>
    </citation>
    <scope>NUCLEOTIDE SEQUENCE [LARGE SCALE GENOMIC DNA]</scope>
    <source>
        <strain evidence="10 11">NRRL 28638</strain>
    </source>
</reference>
<proteinExistence type="inferred from homology"/>
<dbReference type="InterPro" id="IPR003197">
    <property type="entry name" value="QCR7"/>
</dbReference>
<dbReference type="SUPFAM" id="SSF81524">
    <property type="entry name" value="14 kDa protein of cytochrome bc1 complex (Ubiquinol-cytochrome c reductase)"/>
    <property type="match status" value="1"/>
</dbReference>
<dbReference type="GO" id="GO:0008121">
    <property type="term" value="F:quinol-cytochrome-c reductase activity"/>
    <property type="evidence" value="ECO:0007669"/>
    <property type="project" value="EnsemblFungi"/>
</dbReference>
<keyword evidence="7 9" id="KW-0496">Mitochondrion</keyword>
<comment type="function">
    <text evidence="9">Component of the ubiquinol-cytochrome c oxidoreductase, a multisubunit transmembrane complex that is part of the mitochondrial electron transport chain which drives oxidative phosphorylation.</text>
</comment>
<evidence type="ECO:0000256" key="2">
    <source>
        <dbReference type="ARBA" id="ARBA00008554"/>
    </source>
</evidence>
<keyword evidence="8 9" id="KW-0472">Membrane</keyword>
<organism evidence="10 11">
    <name type="scientific">Conidiobolus coronatus (strain ATCC 28846 / CBS 209.66 / NRRL 28638)</name>
    <name type="common">Delacroixia coronata</name>
    <dbReference type="NCBI Taxonomy" id="796925"/>
    <lineage>
        <taxon>Eukaryota</taxon>
        <taxon>Fungi</taxon>
        <taxon>Fungi incertae sedis</taxon>
        <taxon>Zoopagomycota</taxon>
        <taxon>Entomophthoromycotina</taxon>
        <taxon>Entomophthoromycetes</taxon>
        <taxon>Entomophthorales</taxon>
        <taxon>Ancylistaceae</taxon>
        <taxon>Conidiobolus</taxon>
    </lineage>
</organism>
<dbReference type="GO" id="GO:0006122">
    <property type="term" value="P:mitochondrial electron transport, ubiquinol to cytochrome c"/>
    <property type="evidence" value="ECO:0007669"/>
    <property type="project" value="EnsemblFungi"/>
</dbReference>
<dbReference type="PIRSF" id="PIRSF000022">
    <property type="entry name" value="Bc1_14K"/>
    <property type="match status" value="1"/>
</dbReference>
<protein>
    <recommendedName>
        <fullName evidence="9">Cytochrome b-c1 complex subunit 7</fullName>
    </recommendedName>
</protein>
<dbReference type="GO" id="GO:0045275">
    <property type="term" value="C:respiratory chain complex III"/>
    <property type="evidence" value="ECO:0007669"/>
    <property type="project" value="EnsemblFungi"/>
</dbReference>
<evidence type="ECO:0000256" key="5">
    <source>
        <dbReference type="ARBA" id="ARBA00022792"/>
    </source>
</evidence>
<keyword evidence="6 9" id="KW-0249">Electron transport</keyword>
<sequence length="118" mass="13706">MSLANVVRNSKFLTAIFNPIVRVYPDLAGYRKVGLKYDDLISEENDITVEAIRRLPTAEQDARAFRIRRAFQCSLSHSELPKNEWTTAEQDVSYLLPIIKQVELEFKERDEFEALSKK</sequence>
<dbReference type="GO" id="GO:0099617">
    <property type="term" value="C:matrix side of mitochondrial inner membrane"/>
    <property type="evidence" value="ECO:0007669"/>
    <property type="project" value="EnsemblFungi"/>
</dbReference>
<evidence type="ECO:0000256" key="1">
    <source>
        <dbReference type="ARBA" id="ARBA00004443"/>
    </source>
</evidence>
<evidence type="ECO:0000313" key="11">
    <source>
        <dbReference type="Proteomes" id="UP000070444"/>
    </source>
</evidence>
<dbReference type="AlphaFoldDB" id="A0A137PF86"/>
<accession>A0A137PF86</accession>
<name>A0A137PF86_CONC2</name>
<evidence type="ECO:0000256" key="4">
    <source>
        <dbReference type="ARBA" id="ARBA00022660"/>
    </source>
</evidence>
<evidence type="ECO:0000256" key="9">
    <source>
        <dbReference type="PIRNR" id="PIRNR000022"/>
    </source>
</evidence>
<evidence type="ECO:0000256" key="8">
    <source>
        <dbReference type="ARBA" id="ARBA00023136"/>
    </source>
</evidence>
<dbReference type="GO" id="GO:0034551">
    <property type="term" value="P:mitochondrial respiratory chain complex III assembly"/>
    <property type="evidence" value="ECO:0007669"/>
    <property type="project" value="EnsemblFungi"/>
</dbReference>